<dbReference type="AlphaFoldDB" id="A0AAW4XU42"/>
<proteinExistence type="predicted"/>
<dbReference type="SUPFAM" id="SSF89550">
    <property type="entry name" value="PHP domain-like"/>
    <property type="match status" value="1"/>
</dbReference>
<evidence type="ECO:0000259" key="1">
    <source>
        <dbReference type="SMART" id="SM00481"/>
    </source>
</evidence>
<dbReference type="Pfam" id="PF02811">
    <property type="entry name" value="PHP"/>
    <property type="match status" value="1"/>
</dbReference>
<dbReference type="CDD" id="cd07438">
    <property type="entry name" value="PHP_HisPPase_AMP"/>
    <property type="match status" value="1"/>
</dbReference>
<comment type="caution">
    <text evidence="2">The sequence shown here is derived from an EMBL/GenBank/DDBJ whole genome shotgun (WGS) entry which is preliminary data.</text>
</comment>
<organism evidence="2 3">
    <name type="scientific">Comamonas koreensis</name>
    <dbReference type="NCBI Taxonomy" id="160825"/>
    <lineage>
        <taxon>Bacteria</taxon>
        <taxon>Pseudomonadati</taxon>
        <taxon>Pseudomonadota</taxon>
        <taxon>Betaproteobacteria</taxon>
        <taxon>Burkholderiales</taxon>
        <taxon>Comamonadaceae</taxon>
        <taxon>Comamonas</taxon>
    </lineage>
</organism>
<dbReference type="InterPro" id="IPR049742">
    <property type="entry name" value="35NBP"/>
</dbReference>
<dbReference type="Proteomes" id="UP001199260">
    <property type="component" value="Unassembled WGS sequence"/>
</dbReference>
<protein>
    <submittedName>
        <fullName evidence="2">PHP domain-containing protein</fullName>
    </submittedName>
</protein>
<dbReference type="GO" id="GO:0004534">
    <property type="term" value="F:5'-3' RNA exonuclease activity"/>
    <property type="evidence" value="ECO:0007669"/>
    <property type="project" value="TreeGrafter"/>
</dbReference>
<dbReference type="NCBIfam" id="NF041577">
    <property type="entry name" value="nside_bi_sphtase"/>
    <property type="match status" value="1"/>
</dbReference>
<keyword evidence="3" id="KW-1185">Reference proteome</keyword>
<dbReference type="InterPro" id="IPR004013">
    <property type="entry name" value="PHP_dom"/>
</dbReference>
<reference evidence="2 3" key="1">
    <citation type="submission" date="2021-11" db="EMBL/GenBank/DDBJ databases">
        <title>Genome sequence.</title>
        <authorList>
            <person name="Sun Q."/>
        </authorList>
    </citation>
    <scope>NUCLEOTIDE SEQUENCE [LARGE SCALE GENOMIC DNA]</scope>
    <source>
        <strain evidence="2 3">KCTC 12005</strain>
    </source>
</reference>
<gene>
    <name evidence="2" type="ORF">LPW39_05555</name>
</gene>
<dbReference type="InterPro" id="IPR016195">
    <property type="entry name" value="Pol/histidinol_Pase-like"/>
</dbReference>
<dbReference type="PANTHER" id="PTHR42924:SF3">
    <property type="entry name" value="POLYMERASE_HISTIDINOL PHOSPHATASE N-TERMINAL DOMAIN-CONTAINING PROTEIN"/>
    <property type="match status" value="1"/>
</dbReference>
<dbReference type="PANTHER" id="PTHR42924">
    <property type="entry name" value="EXONUCLEASE"/>
    <property type="match status" value="1"/>
</dbReference>
<dbReference type="InterPro" id="IPR052018">
    <property type="entry name" value="PHP_domain"/>
</dbReference>
<sequence length="298" mass="32280">MPDMLNADLHCHSTFSDGTLSPEALAQRARERGVQLWALTDHDEVSGLDRASAAAAQQGLAFLSGVEVSVSFGETTVHIVGLGFDWHHAGLREGLARTRGGREQRAREMAAGLEKVGIGGAYEGALRYVGNPDLISRTHFARFLVETRVCRDPAEVFRHYLVEGKPGFVPHRWARLQDAVQWIVQAGGLAVIAHPARYHLNGGEEHALFSSFKDYGGQGVEVVTGSHFPHEYAIYADLANSFGFYASRGCDFHSPGESGTDFGALPPLPHGVAPVWQALEGRILHPTNPNPPPQAAVH</sequence>
<evidence type="ECO:0000313" key="3">
    <source>
        <dbReference type="Proteomes" id="UP001199260"/>
    </source>
</evidence>
<dbReference type="SMART" id="SM00481">
    <property type="entry name" value="POLIIIAc"/>
    <property type="match status" value="1"/>
</dbReference>
<dbReference type="InterPro" id="IPR003141">
    <property type="entry name" value="Pol/His_phosphatase_N"/>
</dbReference>
<dbReference type="Gene3D" id="3.20.20.140">
    <property type="entry name" value="Metal-dependent hydrolases"/>
    <property type="match status" value="1"/>
</dbReference>
<dbReference type="EMBL" id="JAJNCT010000005">
    <property type="protein sequence ID" value="MCD2164598.1"/>
    <property type="molecule type" value="Genomic_DNA"/>
</dbReference>
<feature type="domain" description="Polymerase/histidinol phosphatase N-terminal" evidence="1">
    <location>
        <begin position="7"/>
        <end position="72"/>
    </location>
</feature>
<accession>A0AAW4XU42</accession>
<dbReference type="GO" id="GO:0035312">
    <property type="term" value="F:5'-3' DNA exonuclease activity"/>
    <property type="evidence" value="ECO:0007669"/>
    <property type="project" value="TreeGrafter"/>
</dbReference>
<evidence type="ECO:0000313" key="2">
    <source>
        <dbReference type="EMBL" id="MCD2164598.1"/>
    </source>
</evidence>
<dbReference type="Gene3D" id="1.10.150.650">
    <property type="match status" value="1"/>
</dbReference>
<dbReference type="RefSeq" id="WP_230772007.1">
    <property type="nucleotide sequence ID" value="NZ_JAJNCT010000005.1"/>
</dbReference>
<name>A0AAW4XU42_9BURK</name>